<feature type="transmembrane region" description="Helical" evidence="1">
    <location>
        <begin position="308"/>
        <end position="329"/>
    </location>
</feature>
<keyword evidence="1" id="KW-0812">Transmembrane</keyword>
<feature type="transmembrane region" description="Helical" evidence="1">
    <location>
        <begin position="138"/>
        <end position="155"/>
    </location>
</feature>
<dbReference type="EMBL" id="MGHH01000007">
    <property type="protein sequence ID" value="OGM64915.1"/>
    <property type="molecule type" value="Genomic_DNA"/>
</dbReference>
<gene>
    <name evidence="2" type="ORF">A2893_04650</name>
</gene>
<comment type="caution">
    <text evidence="2">The sequence shown here is derived from an EMBL/GenBank/DDBJ whole genome shotgun (WGS) entry which is preliminary data.</text>
</comment>
<feature type="transmembrane region" description="Helical" evidence="1">
    <location>
        <begin position="115"/>
        <end position="132"/>
    </location>
</feature>
<sequence length="934" mass="106810">MKIHRTGLFLILIIIYSRLFSTFANVANDLHFAFLENLKEQLTLPMSWSARGAVGLGEYAVFVLWNWPLNYLFGVLGGLGLPYTLLIKCLGFGLFIIVAVWSISRILEYLNISEFGRLIGILFYLSNSYILLLLDGGQLNLALAYSLLPLTFLLYKKGEETKSLKGSILFAISTIVLSIFDIRILYLLALLIFLNFLVTLFLKPNSIKDIIGSNLKMALLSGAIFVGFHAYWIIPSLFARAPSLPTSYGRVFQVDLLSFASLGHSLTLLQPHWYRNVFGKITELKLEFMLIPLLVLLAPIFRRKDKNIAFWLIVLVVGIFMIKGANPPLPQVYPWLFTHMPGLSFFRDPTKFFFLVALSYSVLIGITVDEVSQRLSILKIKSGFLKSYILNPKTFVFLLAVYFLLLVRPIWLGQMTGTFSPPIYQNEYEEINSLVEKDSSFGRVFWIPTKAPLGYSSFKHPSVEASRLVEKRPFAIGTVGTYEIFNYLREAPFMGELFDVAGIRYIVYPYPDTRREELKQDNIDYYYAFLDQLSNLPWVESRVSDPPVPLLKVKEAQDHFFITNNTYLVIGSDKIYNDLARIEGFKLSNNALIFAEEQPAVGNTCKDRPCTVILYDKNEIDYAATFIDKSNFIFPAGQLEFSPSANSGSSGWWKRETLDLLWWRNFLQEKYGIDNQDFDFGGGWAVAEGDKQLTINDKKFTKDNKLLARLMLSNRGGRMNFFQGDQEVGEIDTRIEEPEKVEIKLTGYAEIPDQIFEYDESEVRWFEIGNLVSDQHITIKAEGEINVVNSLVSLPQAEFDRLRSLVYKDNIIHWESLGNDAKNELVRVESSPQVSYQRINPTHYKVSIEKIASPVTLAFSETYDPLWEITNIETGQKNTSYPLYSLINGFYVDKDGEYEIYFSPQKYVYPGLAISGMTVFGIIALLYYSRKRQQ</sequence>
<proteinExistence type="predicted"/>
<accession>A0A1F8BNH7</accession>
<evidence type="ECO:0008006" key="4">
    <source>
        <dbReference type="Google" id="ProtNLM"/>
    </source>
</evidence>
<evidence type="ECO:0000313" key="3">
    <source>
        <dbReference type="Proteomes" id="UP000176725"/>
    </source>
</evidence>
<dbReference type="Proteomes" id="UP000176725">
    <property type="component" value="Unassembled WGS sequence"/>
</dbReference>
<feature type="transmembrane region" description="Helical" evidence="1">
    <location>
        <begin position="6"/>
        <end position="27"/>
    </location>
</feature>
<feature type="transmembrane region" description="Helical" evidence="1">
    <location>
        <begin position="389"/>
        <end position="411"/>
    </location>
</feature>
<feature type="transmembrane region" description="Helical" evidence="1">
    <location>
        <begin position="907"/>
        <end position="928"/>
    </location>
</feature>
<feature type="transmembrane region" description="Helical" evidence="1">
    <location>
        <begin position="85"/>
        <end position="103"/>
    </location>
</feature>
<feature type="transmembrane region" description="Helical" evidence="1">
    <location>
        <begin position="218"/>
        <end position="239"/>
    </location>
</feature>
<organism evidence="2 3">
    <name type="scientific">Candidatus Woesebacteria bacterium RIFCSPLOWO2_01_FULL_39_25</name>
    <dbReference type="NCBI Taxonomy" id="1802521"/>
    <lineage>
        <taxon>Bacteria</taxon>
        <taxon>Candidatus Woeseibacteriota</taxon>
    </lineage>
</organism>
<feature type="transmembrane region" description="Helical" evidence="1">
    <location>
        <begin position="349"/>
        <end position="368"/>
    </location>
</feature>
<reference evidence="2 3" key="1">
    <citation type="journal article" date="2016" name="Nat. Commun.">
        <title>Thousands of microbial genomes shed light on interconnected biogeochemical processes in an aquifer system.</title>
        <authorList>
            <person name="Anantharaman K."/>
            <person name="Brown C.T."/>
            <person name="Hug L.A."/>
            <person name="Sharon I."/>
            <person name="Castelle C.J."/>
            <person name="Probst A.J."/>
            <person name="Thomas B.C."/>
            <person name="Singh A."/>
            <person name="Wilkins M.J."/>
            <person name="Karaoz U."/>
            <person name="Brodie E.L."/>
            <person name="Williams K.H."/>
            <person name="Hubbard S.S."/>
            <person name="Banfield J.F."/>
        </authorList>
    </citation>
    <scope>NUCLEOTIDE SEQUENCE [LARGE SCALE GENOMIC DNA]</scope>
</reference>
<keyword evidence="1" id="KW-1133">Transmembrane helix</keyword>
<dbReference type="AlphaFoldDB" id="A0A1F8BNH7"/>
<evidence type="ECO:0000313" key="2">
    <source>
        <dbReference type="EMBL" id="OGM64915.1"/>
    </source>
</evidence>
<name>A0A1F8BNH7_9BACT</name>
<dbReference type="STRING" id="1802521.A2893_04650"/>
<protein>
    <recommendedName>
        <fullName evidence="4">Membrane protein 6-pyruvoyl-tetrahydropterin synthase-related domain-containing protein</fullName>
    </recommendedName>
</protein>
<evidence type="ECO:0000256" key="1">
    <source>
        <dbReference type="SAM" id="Phobius"/>
    </source>
</evidence>
<feature type="transmembrane region" description="Helical" evidence="1">
    <location>
        <begin position="167"/>
        <end position="198"/>
    </location>
</feature>
<keyword evidence="1" id="KW-0472">Membrane</keyword>